<evidence type="ECO:0000313" key="1">
    <source>
        <dbReference type="EMBL" id="KAA3480179.1"/>
    </source>
</evidence>
<dbReference type="Proteomes" id="UP000325315">
    <property type="component" value="Unassembled WGS sequence"/>
</dbReference>
<name>A0A5B6WEM2_9ROSI</name>
<protein>
    <submittedName>
        <fullName evidence="1">Protein MCM10</fullName>
    </submittedName>
</protein>
<sequence>MNEWFIEYLRTNPVVQKPPPPAPQLVHDMPQGTEPVRTGKPPVDKFRKYGAEEFRPIVGDDPERAEFWLENTIRVLDKVSCTPTECLKCAVSLLKDIAYQWWNTITSVVPRENFTWEFFQIEFRKKLSKYAREWVPTEADMCKRFEEGLNEGIKLLIGILELREFVVLAD</sequence>
<comment type="caution">
    <text evidence="1">The sequence shown here is derived from an EMBL/GenBank/DDBJ whole genome shotgun (WGS) entry which is preliminary data.</text>
</comment>
<proteinExistence type="predicted"/>
<dbReference type="PANTHER" id="PTHR34482">
    <property type="entry name" value="DNA DAMAGE-INDUCIBLE PROTEIN 1-LIKE"/>
    <property type="match status" value="1"/>
</dbReference>
<evidence type="ECO:0000313" key="2">
    <source>
        <dbReference type="Proteomes" id="UP000325315"/>
    </source>
</evidence>
<dbReference type="EMBL" id="SMMG02000003">
    <property type="protein sequence ID" value="KAA3480179.1"/>
    <property type="molecule type" value="Genomic_DNA"/>
</dbReference>
<dbReference type="PANTHER" id="PTHR34482:SF36">
    <property type="entry name" value="RETROTRANSPOSON GAG DOMAIN-CONTAINING PROTEIN"/>
    <property type="match status" value="1"/>
</dbReference>
<dbReference type="OrthoDB" id="2272416at2759"/>
<gene>
    <name evidence="1" type="ORF">EPI10_020630</name>
</gene>
<reference evidence="2" key="1">
    <citation type="journal article" date="2019" name="Plant Biotechnol. J.">
        <title>Genome sequencing of the Australian wild diploid species Gossypium australe highlights disease resistance and delayed gland morphogenesis.</title>
        <authorList>
            <person name="Cai Y."/>
            <person name="Cai X."/>
            <person name="Wang Q."/>
            <person name="Wang P."/>
            <person name="Zhang Y."/>
            <person name="Cai C."/>
            <person name="Xu Y."/>
            <person name="Wang K."/>
            <person name="Zhou Z."/>
            <person name="Wang C."/>
            <person name="Geng S."/>
            <person name="Li B."/>
            <person name="Dong Q."/>
            <person name="Hou Y."/>
            <person name="Wang H."/>
            <person name="Ai P."/>
            <person name="Liu Z."/>
            <person name="Yi F."/>
            <person name="Sun M."/>
            <person name="An G."/>
            <person name="Cheng J."/>
            <person name="Zhang Y."/>
            <person name="Shi Q."/>
            <person name="Xie Y."/>
            <person name="Shi X."/>
            <person name="Chang Y."/>
            <person name="Huang F."/>
            <person name="Chen Y."/>
            <person name="Hong S."/>
            <person name="Mi L."/>
            <person name="Sun Q."/>
            <person name="Zhang L."/>
            <person name="Zhou B."/>
            <person name="Peng R."/>
            <person name="Zhang X."/>
            <person name="Liu F."/>
        </authorList>
    </citation>
    <scope>NUCLEOTIDE SEQUENCE [LARGE SCALE GENOMIC DNA]</scope>
    <source>
        <strain evidence="2">cv. PA1801</strain>
    </source>
</reference>
<dbReference type="AlphaFoldDB" id="A0A5B6WEM2"/>
<keyword evidence="2" id="KW-1185">Reference proteome</keyword>
<organism evidence="1 2">
    <name type="scientific">Gossypium australe</name>
    <dbReference type="NCBI Taxonomy" id="47621"/>
    <lineage>
        <taxon>Eukaryota</taxon>
        <taxon>Viridiplantae</taxon>
        <taxon>Streptophyta</taxon>
        <taxon>Embryophyta</taxon>
        <taxon>Tracheophyta</taxon>
        <taxon>Spermatophyta</taxon>
        <taxon>Magnoliopsida</taxon>
        <taxon>eudicotyledons</taxon>
        <taxon>Gunneridae</taxon>
        <taxon>Pentapetalae</taxon>
        <taxon>rosids</taxon>
        <taxon>malvids</taxon>
        <taxon>Malvales</taxon>
        <taxon>Malvaceae</taxon>
        <taxon>Malvoideae</taxon>
        <taxon>Gossypium</taxon>
    </lineage>
</organism>
<accession>A0A5B6WEM2</accession>